<proteinExistence type="predicted"/>
<organism evidence="3 4">
    <name type="scientific">Bacteroides reticulotermitis</name>
    <dbReference type="NCBI Taxonomy" id="1133319"/>
    <lineage>
        <taxon>Bacteria</taxon>
        <taxon>Pseudomonadati</taxon>
        <taxon>Bacteroidota</taxon>
        <taxon>Bacteroidia</taxon>
        <taxon>Bacteroidales</taxon>
        <taxon>Bacteroidaceae</taxon>
        <taxon>Bacteroides</taxon>
    </lineage>
</organism>
<feature type="domain" description="GP-PDE" evidence="2">
    <location>
        <begin position="23"/>
        <end position="251"/>
    </location>
</feature>
<keyword evidence="4" id="KW-1185">Reference proteome</keyword>
<evidence type="ECO:0000313" key="4">
    <source>
        <dbReference type="Proteomes" id="UP000560658"/>
    </source>
</evidence>
<dbReference type="Gene3D" id="3.20.20.190">
    <property type="entry name" value="Phosphatidylinositol (PI) phosphodiesterase"/>
    <property type="match status" value="1"/>
</dbReference>
<evidence type="ECO:0000259" key="2">
    <source>
        <dbReference type="PROSITE" id="PS51704"/>
    </source>
</evidence>
<accession>A0A840D4X2</accession>
<dbReference type="AlphaFoldDB" id="A0A840D4X2"/>
<evidence type="ECO:0000313" key="3">
    <source>
        <dbReference type="EMBL" id="MBB4045498.1"/>
    </source>
</evidence>
<dbReference type="InterPro" id="IPR017946">
    <property type="entry name" value="PLC-like_Pdiesterase_TIM-brl"/>
</dbReference>
<name>A0A840D4X2_9BACE</name>
<feature type="signal peptide" evidence="1">
    <location>
        <begin position="1"/>
        <end position="21"/>
    </location>
</feature>
<protein>
    <submittedName>
        <fullName evidence="3">Glycerophosphoryl diester phosphodiesterase</fullName>
        <ecNumber evidence="3">3.1.4.46</ecNumber>
    </submittedName>
</protein>
<dbReference type="PROSITE" id="PS51704">
    <property type="entry name" value="GP_PDE"/>
    <property type="match status" value="1"/>
</dbReference>
<dbReference type="InterPro" id="IPR030395">
    <property type="entry name" value="GP_PDE_dom"/>
</dbReference>
<dbReference type="RefSeq" id="WP_044165024.1">
    <property type="nucleotide sequence ID" value="NZ_JACIER010000015.1"/>
</dbReference>
<feature type="chain" id="PRO_5032553137" evidence="1">
    <location>
        <begin position="22"/>
        <end position="253"/>
    </location>
</feature>
<dbReference type="Proteomes" id="UP000560658">
    <property type="component" value="Unassembled WGS sequence"/>
</dbReference>
<keyword evidence="1" id="KW-0732">Signal</keyword>
<dbReference type="PANTHER" id="PTHR46211">
    <property type="entry name" value="GLYCEROPHOSPHORYL DIESTER PHOSPHODIESTERASE"/>
    <property type="match status" value="1"/>
</dbReference>
<dbReference type="GO" id="GO:0008889">
    <property type="term" value="F:glycerophosphodiester phosphodiesterase activity"/>
    <property type="evidence" value="ECO:0007669"/>
    <property type="project" value="UniProtKB-EC"/>
</dbReference>
<dbReference type="GO" id="GO:0006629">
    <property type="term" value="P:lipid metabolic process"/>
    <property type="evidence" value="ECO:0007669"/>
    <property type="project" value="InterPro"/>
</dbReference>
<dbReference type="SUPFAM" id="SSF51695">
    <property type="entry name" value="PLC-like phosphodiesterases"/>
    <property type="match status" value="1"/>
</dbReference>
<dbReference type="EMBL" id="JACIER010000015">
    <property type="protein sequence ID" value="MBB4045498.1"/>
    <property type="molecule type" value="Genomic_DNA"/>
</dbReference>
<keyword evidence="3" id="KW-0378">Hydrolase</keyword>
<dbReference type="Pfam" id="PF03009">
    <property type="entry name" value="GDPD"/>
    <property type="match status" value="1"/>
</dbReference>
<comment type="caution">
    <text evidence="3">The sequence shown here is derived from an EMBL/GenBank/DDBJ whole genome shotgun (WGS) entry which is preliminary data.</text>
</comment>
<dbReference type="EC" id="3.1.4.46" evidence="3"/>
<evidence type="ECO:0000256" key="1">
    <source>
        <dbReference type="SAM" id="SignalP"/>
    </source>
</evidence>
<sequence length="253" mass="28882">MNFRKMMMACALLIASCCLQAQTKVIAHRGFWKTPGSSQNGITALQKADSIGCYGSEFDVWLAKDNKLVVNHDPVFKMKFMEYSKADVLTGLRLSNGEYLPSLERFLQAGQKNTTKLVLELKAHRNTKRETKAVQEIIAMVKRMGLEKRMEYISFSLHATKEFIRLAPAGTPVFYLNGDLSPKELKEIGCTGPDYQLGVFRKNPEWIKECHDLNMKVNVWTVDKAEDMEWLIEKKVDFITTNEPVVLLNLLKK</sequence>
<reference evidence="3" key="1">
    <citation type="submission" date="2020-08" db="EMBL/GenBank/DDBJ databases">
        <title>Genomic Encyclopedia of Type Strains, Phase IV (KMG-IV): sequencing the most valuable type-strain genomes for metagenomic binning, comparative biology and taxonomic classification.</title>
        <authorList>
            <person name="Goeker M."/>
        </authorList>
    </citation>
    <scope>NUCLEOTIDE SEQUENCE [LARGE SCALE GENOMIC DNA]</scope>
    <source>
        <strain evidence="3">DSM 105720</strain>
    </source>
</reference>
<dbReference type="PROSITE" id="PS51257">
    <property type="entry name" value="PROKAR_LIPOPROTEIN"/>
    <property type="match status" value="1"/>
</dbReference>
<dbReference type="PANTHER" id="PTHR46211:SF1">
    <property type="entry name" value="GLYCEROPHOSPHODIESTER PHOSPHODIESTERASE, CYTOPLASMIC"/>
    <property type="match status" value="1"/>
</dbReference>
<gene>
    <name evidence="3" type="ORF">GGR06_003312</name>
</gene>